<feature type="transmembrane region" description="Helical" evidence="1">
    <location>
        <begin position="190"/>
        <end position="212"/>
    </location>
</feature>
<dbReference type="EMBL" id="QCYY01001881">
    <property type="protein sequence ID" value="ROT74531.1"/>
    <property type="molecule type" value="Genomic_DNA"/>
</dbReference>
<sequence>MHHNVVRGCHSSQGCLNECAHTTPDVSHPSLLVSFPRHRRHQQTIPFSFPLSSSPSPPSFFRAIPYVLRYPLFLALLPPLLCPFIRLPNPPIFSAMPLPFSLRMIHLRLGALSRIFLSPRSVFLPSSVSLSPPFSVSLSSFGSYISLLVSLPLPSRFSPSPLSVRLSLLSVFGSLLLVLPYLPFLSLSSIPSLLLILPSLLSAFPLSLSSLISPYSLPFLPPLSILPSLLLLSLPLLSPLSFPPISRLPARPISLPFAGRVRGSSGKTTTIRGRNLDESYDYWILQIRCEIGLSHNPSRRTAFPLFPNETPSPSVEGAVVPFLLRSGVPSGDAEPPTRWMMRYGAAAGIIVMLIVMAKEGEGTLRYLPLRLRSSAYL</sequence>
<feature type="non-terminal residue" evidence="2">
    <location>
        <position position="377"/>
    </location>
</feature>
<keyword evidence="1" id="KW-1133">Transmembrane helix</keyword>
<reference evidence="2 3" key="1">
    <citation type="submission" date="2018-04" db="EMBL/GenBank/DDBJ databases">
        <authorList>
            <person name="Zhang X."/>
            <person name="Yuan J."/>
            <person name="Li F."/>
            <person name="Xiang J."/>
        </authorList>
    </citation>
    <scope>NUCLEOTIDE SEQUENCE [LARGE SCALE GENOMIC DNA]</scope>
    <source>
        <tissue evidence="2">Muscle</tissue>
    </source>
</reference>
<evidence type="ECO:0000313" key="2">
    <source>
        <dbReference type="EMBL" id="ROT74531.1"/>
    </source>
</evidence>
<keyword evidence="1" id="KW-0812">Transmembrane</keyword>
<evidence type="ECO:0000256" key="1">
    <source>
        <dbReference type="SAM" id="Phobius"/>
    </source>
</evidence>
<keyword evidence="1" id="KW-0472">Membrane</keyword>
<proteinExistence type="predicted"/>
<dbReference type="AlphaFoldDB" id="A0A3R7MEW0"/>
<feature type="transmembrane region" description="Helical" evidence="1">
    <location>
        <begin position="219"/>
        <end position="238"/>
    </location>
</feature>
<organism evidence="2 3">
    <name type="scientific">Penaeus vannamei</name>
    <name type="common">Whiteleg shrimp</name>
    <name type="synonym">Litopenaeus vannamei</name>
    <dbReference type="NCBI Taxonomy" id="6689"/>
    <lineage>
        <taxon>Eukaryota</taxon>
        <taxon>Metazoa</taxon>
        <taxon>Ecdysozoa</taxon>
        <taxon>Arthropoda</taxon>
        <taxon>Crustacea</taxon>
        <taxon>Multicrustacea</taxon>
        <taxon>Malacostraca</taxon>
        <taxon>Eumalacostraca</taxon>
        <taxon>Eucarida</taxon>
        <taxon>Decapoda</taxon>
        <taxon>Dendrobranchiata</taxon>
        <taxon>Penaeoidea</taxon>
        <taxon>Penaeidae</taxon>
        <taxon>Penaeus</taxon>
    </lineage>
</organism>
<dbReference type="Proteomes" id="UP000283509">
    <property type="component" value="Unassembled WGS sequence"/>
</dbReference>
<accession>A0A3R7MEW0</accession>
<reference evidence="2 3" key="2">
    <citation type="submission" date="2019-01" db="EMBL/GenBank/DDBJ databases">
        <title>The decoding of complex shrimp genome reveals the adaptation for benthos swimmer, frequently molting mechanism and breeding impact on genome.</title>
        <authorList>
            <person name="Sun Y."/>
            <person name="Gao Y."/>
            <person name="Yu Y."/>
        </authorList>
    </citation>
    <scope>NUCLEOTIDE SEQUENCE [LARGE SCALE GENOMIC DNA]</scope>
    <source>
        <tissue evidence="2">Muscle</tissue>
    </source>
</reference>
<keyword evidence="3" id="KW-1185">Reference proteome</keyword>
<gene>
    <name evidence="2" type="ORF">C7M84_006966</name>
</gene>
<evidence type="ECO:0000313" key="3">
    <source>
        <dbReference type="Proteomes" id="UP000283509"/>
    </source>
</evidence>
<feature type="transmembrane region" description="Helical" evidence="1">
    <location>
        <begin position="166"/>
        <end position="184"/>
    </location>
</feature>
<protein>
    <submittedName>
        <fullName evidence="2">Uncharacterized protein</fullName>
    </submittedName>
</protein>
<name>A0A3R7MEW0_PENVA</name>
<comment type="caution">
    <text evidence="2">The sequence shown here is derived from an EMBL/GenBank/DDBJ whole genome shotgun (WGS) entry which is preliminary data.</text>
</comment>